<dbReference type="InterPro" id="IPR011990">
    <property type="entry name" value="TPR-like_helical_dom_sf"/>
</dbReference>
<accession>A0ABQ6PIX8</accession>
<keyword evidence="1" id="KW-0472">Membrane</keyword>
<protein>
    <submittedName>
        <fullName evidence="3">CHAT domain-containing protein</fullName>
    </submittedName>
</protein>
<keyword evidence="1" id="KW-1133">Transmembrane helix</keyword>
<evidence type="ECO:0000259" key="2">
    <source>
        <dbReference type="Pfam" id="PF12770"/>
    </source>
</evidence>
<gene>
    <name evidence="3" type="ORF">Aconfl_03050</name>
</gene>
<dbReference type="SUPFAM" id="SSF48452">
    <property type="entry name" value="TPR-like"/>
    <property type="match status" value="2"/>
</dbReference>
<dbReference type="Proteomes" id="UP001338309">
    <property type="component" value="Unassembled WGS sequence"/>
</dbReference>
<name>A0ABQ6PIX8_9BACT</name>
<feature type="transmembrane region" description="Helical" evidence="1">
    <location>
        <begin position="925"/>
        <end position="944"/>
    </location>
</feature>
<keyword evidence="4" id="KW-1185">Reference proteome</keyword>
<dbReference type="InterPro" id="IPR024983">
    <property type="entry name" value="CHAT_dom"/>
</dbReference>
<keyword evidence="1" id="KW-0812">Transmembrane</keyword>
<evidence type="ECO:0000256" key="1">
    <source>
        <dbReference type="SAM" id="Phobius"/>
    </source>
</evidence>
<organism evidence="3 4">
    <name type="scientific">Algoriphagus confluentis</name>
    <dbReference type="NCBI Taxonomy" id="1697556"/>
    <lineage>
        <taxon>Bacteria</taxon>
        <taxon>Pseudomonadati</taxon>
        <taxon>Bacteroidota</taxon>
        <taxon>Cytophagia</taxon>
        <taxon>Cytophagales</taxon>
        <taxon>Cyclobacteriaceae</taxon>
        <taxon>Algoriphagus</taxon>
    </lineage>
</organism>
<dbReference type="InterPro" id="IPR019734">
    <property type="entry name" value="TPR_rpt"/>
</dbReference>
<evidence type="ECO:0000313" key="4">
    <source>
        <dbReference type="Proteomes" id="UP001338309"/>
    </source>
</evidence>
<evidence type="ECO:0000313" key="3">
    <source>
        <dbReference type="EMBL" id="GMQ27663.1"/>
    </source>
</evidence>
<feature type="domain" description="CHAT" evidence="2">
    <location>
        <begin position="649"/>
        <end position="912"/>
    </location>
</feature>
<dbReference type="EMBL" id="BTPD01000001">
    <property type="protein sequence ID" value="GMQ27663.1"/>
    <property type="molecule type" value="Genomic_DNA"/>
</dbReference>
<comment type="caution">
    <text evidence="3">The sequence shown here is derived from an EMBL/GenBank/DDBJ whole genome shotgun (WGS) entry which is preliminary data.</text>
</comment>
<reference evidence="3 4" key="1">
    <citation type="submission" date="2023-08" db="EMBL/GenBank/DDBJ databases">
        <title>Draft genome sequence of Algoriphagus confluentis.</title>
        <authorList>
            <person name="Takatani N."/>
            <person name="Hosokawa M."/>
            <person name="Sawabe T."/>
        </authorList>
    </citation>
    <scope>NUCLEOTIDE SEQUENCE [LARGE SCALE GENOMIC DNA]</scope>
    <source>
        <strain evidence="3 4">NBRC 111222</strain>
    </source>
</reference>
<dbReference type="Gene3D" id="1.25.40.10">
    <property type="entry name" value="Tetratricopeptide repeat domain"/>
    <property type="match status" value="2"/>
</dbReference>
<dbReference type="SMART" id="SM00028">
    <property type="entry name" value="TPR"/>
    <property type="match status" value="4"/>
</dbReference>
<dbReference type="Pfam" id="PF12770">
    <property type="entry name" value="CHAT"/>
    <property type="match status" value="1"/>
</dbReference>
<dbReference type="PANTHER" id="PTHR10098">
    <property type="entry name" value="RAPSYN-RELATED"/>
    <property type="match status" value="1"/>
</dbReference>
<sequence length="950" mass="109571">MRFRFCVFLIALFFTFWNVHLVCSQTLDSRLEKMEEKVSKNDFVEIFPMMEELLHKISIGELRPSPRQSLRFGVVRMAVLDYLGESEKGLALGDSLEKDKALEVIPGSEWASFQYRKSTILLNQEKFLESAQTYEKAIRLFEMQPQPDFSQVALCYNNLGYLQDILGFQNRSMENYYRAFEIWKISHLDDFENISTVLNNLIFAEIEYGNYSAASELLHFFERYVAETQSTYDLTQVEALDLEIKLLLNYSRYYGATKNDRLLDLNLTKAEKLLKTSPKDFFAEQWGVLAVMYEEAGFLQKELKNYSAAVAYYERMRNLPLSGFFEMKYHANLAIVYYDAGENEKSLAFTRKSLSLLNQFGFEGSSSFSLQVLQADLLYRMGREEASILGLQKMLGELLDREISRSSIPQLSYRDFSRLNNVRYLTILIKAGQIFRKVGLKNNNRSDLRCSYALFLIAAEMFQEYYLKGSYTQSLENIHRQIQEGLLFMALEKGLLKKEEKILVVELLEKNGSQQGWKKFLSKNEEFLGTTADFLRELNLKSLELNQVNASSDQEKGLRDELRQIERRIEEEDTYRFFTGGSFTLVEFQKKLSPQTTVLSYAVTENQVFVTLIQRGHLEIFSLGPVAPVSSWTEEFQNSLRRLDDSYKEAATVLFRLLIGPLSKQLTDEVFILPDDFLHVLPFEALLDDKRKFLLENHRVSYQQSFRQMSFQRLKSRPLGDGFLVAFAPEYQGTGYQAIQNNLTEVSQLVQALDGHLYIGQHATKMSFVNSFTDYQVHHLAMHSAQDPVNFEESALIFSGGEKLRLGDLYQMNFPAELVVLSACNTGLGQLMPGEGLMSLSKALSFAGVKSTVYSLWEVPDRETADLMVDFYREIQEGKPKNTALTLAKRRFLAENPLKKHPFFWAGFVLNGKSEPLEKPYFRGGYWWSLGLVLVIVGALFYSLKIRKRK</sequence>
<proteinExistence type="predicted"/>